<accession>A0A941I9Y7</accession>
<dbReference type="SUPFAM" id="SSF158791">
    <property type="entry name" value="MgtE N-terminal domain-like"/>
    <property type="match status" value="1"/>
</dbReference>
<keyword evidence="2" id="KW-0472">Membrane</keyword>
<reference evidence="4" key="1">
    <citation type="submission" date="2021-04" db="EMBL/GenBank/DDBJ databases">
        <title>Isolation and polyphasic classification of algal microorganism.</title>
        <authorList>
            <person name="Wang S."/>
        </authorList>
    </citation>
    <scope>NUCLEOTIDE SEQUENCE</scope>
    <source>
        <strain evidence="4">720a</strain>
    </source>
</reference>
<sequence>MAKKNNTDKRKMNPVLWFLFAIVIPIIITIALATVVLSIAGIDVTGWLKDKGNNIPVVSSFVETDKEKQLKREDESVKAMMSDKDAEIEQLKVDLTDKEATVEQLEQEIMKLENNQANENEEQSDDEQVKKEVTTVKTIANSFKDMDPDQAANILQELEQETALAIMKELSNDTRGSILESMNAETAAKLTQQFINSGN</sequence>
<protein>
    <recommendedName>
        <fullName evidence="3">Magnesium transporter MgtE intracellular domain-containing protein</fullName>
    </recommendedName>
</protein>
<dbReference type="Pfam" id="PF03448">
    <property type="entry name" value="MgtE_N"/>
    <property type="match status" value="1"/>
</dbReference>
<feature type="domain" description="Magnesium transporter MgtE intracellular" evidence="3">
    <location>
        <begin position="137"/>
        <end position="193"/>
    </location>
</feature>
<name>A0A941I9Y7_9BACI</name>
<dbReference type="Proteomes" id="UP000675284">
    <property type="component" value="Unassembled WGS sequence"/>
</dbReference>
<organism evidence="4 5">
    <name type="scientific">Virgibacillus salarius</name>
    <dbReference type="NCBI Taxonomy" id="447199"/>
    <lineage>
        <taxon>Bacteria</taxon>
        <taxon>Bacillati</taxon>
        <taxon>Bacillota</taxon>
        <taxon>Bacilli</taxon>
        <taxon>Bacillales</taxon>
        <taxon>Bacillaceae</taxon>
        <taxon>Virgibacillus</taxon>
    </lineage>
</organism>
<evidence type="ECO:0000256" key="2">
    <source>
        <dbReference type="SAM" id="Phobius"/>
    </source>
</evidence>
<gene>
    <name evidence="4" type="ORF">KCX74_02285</name>
</gene>
<dbReference type="AlphaFoldDB" id="A0A941I9Y7"/>
<keyword evidence="1" id="KW-0175">Coiled coil</keyword>
<dbReference type="InterPro" id="IPR006668">
    <property type="entry name" value="Mg_transptr_MgtE_intracell_dom"/>
</dbReference>
<dbReference type="RefSeq" id="WP_026680895.1">
    <property type="nucleotide sequence ID" value="NZ_BAAACY010000099.1"/>
</dbReference>
<comment type="caution">
    <text evidence="4">The sequence shown here is derived from an EMBL/GenBank/DDBJ whole genome shotgun (WGS) entry which is preliminary data.</text>
</comment>
<keyword evidence="5" id="KW-1185">Reference proteome</keyword>
<evidence type="ECO:0000313" key="5">
    <source>
        <dbReference type="Proteomes" id="UP000675284"/>
    </source>
</evidence>
<dbReference type="EMBL" id="JAGSOT010000004">
    <property type="protein sequence ID" value="MBR7794867.1"/>
    <property type="molecule type" value="Genomic_DNA"/>
</dbReference>
<keyword evidence="2" id="KW-0812">Transmembrane</keyword>
<keyword evidence="2" id="KW-1133">Transmembrane helix</keyword>
<feature type="transmembrane region" description="Helical" evidence="2">
    <location>
        <begin position="15"/>
        <end position="42"/>
    </location>
</feature>
<evidence type="ECO:0000313" key="4">
    <source>
        <dbReference type="EMBL" id="MBR7794867.1"/>
    </source>
</evidence>
<proteinExistence type="predicted"/>
<dbReference type="Gene3D" id="1.10.220.30">
    <property type="match status" value="1"/>
</dbReference>
<feature type="coiled-coil region" evidence="1">
    <location>
        <begin position="81"/>
        <end position="122"/>
    </location>
</feature>
<evidence type="ECO:0000259" key="3">
    <source>
        <dbReference type="Pfam" id="PF03448"/>
    </source>
</evidence>
<evidence type="ECO:0000256" key="1">
    <source>
        <dbReference type="SAM" id="Coils"/>
    </source>
</evidence>